<evidence type="ECO:0000259" key="5">
    <source>
        <dbReference type="PROSITE" id="PS52035"/>
    </source>
</evidence>
<proteinExistence type="inferred from homology"/>
<dbReference type="Pfam" id="PF00246">
    <property type="entry name" value="Peptidase_M14"/>
    <property type="match status" value="1"/>
</dbReference>
<evidence type="ECO:0000256" key="1">
    <source>
        <dbReference type="ARBA" id="ARBA00001947"/>
    </source>
</evidence>
<dbReference type="PROSITE" id="PS52035">
    <property type="entry name" value="PEPTIDASE_M14"/>
    <property type="match status" value="1"/>
</dbReference>
<keyword evidence="7" id="KW-1185">Reference proteome</keyword>
<feature type="region of interest" description="Disordered" evidence="4">
    <location>
        <begin position="928"/>
        <end position="955"/>
    </location>
</feature>
<feature type="region of interest" description="Disordered" evidence="4">
    <location>
        <begin position="783"/>
        <end position="807"/>
    </location>
</feature>
<comment type="cofactor">
    <cofactor evidence="1">
        <name>Zn(2+)</name>
        <dbReference type="ChEBI" id="CHEBI:29105"/>
    </cofactor>
</comment>
<dbReference type="KEGG" id="btab:109043814"/>
<dbReference type="GO" id="GO:0008270">
    <property type="term" value="F:zinc ion binding"/>
    <property type="evidence" value="ECO:0007669"/>
    <property type="project" value="InterPro"/>
</dbReference>
<dbReference type="Gene3D" id="3.40.630.10">
    <property type="entry name" value="Zn peptidases"/>
    <property type="match status" value="2"/>
</dbReference>
<reference evidence="6" key="1">
    <citation type="submission" date="2021-12" db="EMBL/GenBank/DDBJ databases">
        <authorList>
            <person name="King R."/>
        </authorList>
    </citation>
    <scope>NUCLEOTIDE SEQUENCE</scope>
</reference>
<feature type="compositionally biased region" description="Basic and acidic residues" evidence="4">
    <location>
        <begin position="928"/>
        <end position="946"/>
    </location>
</feature>
<dbReference type="AlphaFoldDB" id="A0A9P0F434"/>
<organism evidence="6 7">
    <name type="scientific">Bemisia tabaci</name>
    <name type="common">Sweetpotato whitefly</name>
    <name type="synonym">Aleurodes tabaci</name>
    <dbReference type="NCBI Taxonomy" id="7038"/>
    <lineage>
        <taxon>Eukaryota</taxon>
        <taxon>Metazoa</taxon>
        <taxon>Ecdysozoa</taxon>
        <taxon>Arthropoda</taxon>
        <taxon>Hexapoda</taxon>
        <taxon>Insecta</taxon>
        <taxon>Pterygota</taxon>
        <taxon>Neoptera</taxon>
        <taxon>Paraneoptera</taxon>
        <taxon>Hemiptera</taxon>
        <taxon>Sternorrhyncha</taxon>
        <taxon>Aleyrodoidea</taxon>
        <taxon>Aleyrodidae</taxon>
        <taxon>Aleyrodinae</taxon>
        <taxon>Bemisia</taxon>
    </lineage>
</organism>
<protein>
    <recommendedName>
        <fullName evidence="5">Peptidase M14 domain-containing protein</fullName>
    </recommendedName>
</protein>
<dbReference type="InterPro" id="IPR050821">
    <property type="entry name" value="Cytosolic_carboxypeptidase"/>
</dbReference>
<name>A0A9P0F434_BEMTA</name>
<dbReference type="EMBL" id="OU963867">
    <property type="protein sequence ID" value="CAH0391215.1"/>
    <property type="molecule type" value="Genomic_DNA"/>
</dbReference>
<evidence type="ECO:0000256" key="3">
    <source>
        <dbReference type="PROSITE-ProRule" id="PRU01379"/>
    </source>
</evidence>
<evidence type="ECO:0000313" key="7">
    <source>
        <dbReference type="Proteomes" id="UP001152759"/>
    </source>
</evidence>
<evidence type="ECO:0000313" key="6">
    <source>
        <dbReference type="EMBL" id="CAH0391215.1"/>
    </source>
</evidence>
<dbReference type="PANTHER" id="PTHR12756:SF12">
    <property type="entry name" value="CYTOSOLIC CARBOXYPEPTIDASE-LIKE PROTEIN 5"/>
    <property type="match status" value="1"/>
</dbReference>
<dbReference type="PANTHER" id="PTHR12756">
    <property type="entry name" value="CYTOSOLIC CARBOXYPEPTIDASE"/>
    <property type="match status" value="1"/>
</dbReference>
<gene>
    <name evidence="6" type="ORF">BEMITA_LOCUS9857</name>
</gene>
<dbReference type="SUPFAM" id="SSF53187">
    <property type="entry name" value="Zn-dependent exopeptidases"/>
    <property type="match status" value="2"/>
</dbReference>
<evidence type="ECO:0000256" key="4">
    <source>
        <dbReference type="SAM" id="MobiDB-lite"/>
    </source>
</evidence>
<dbReference type="InterPro" id="IPR000834">
    <property type="entry name" value="Peptidase_M14"/>
</dbReference>
<comment type="similarity">
    <text evidence="2 3">Belongs to the peptidase M14 family.</text>
</comment>
<feature type="domain" description="Peptidase M14" evidence="5">
    <location>
        <begin position="180"/>
        <end position="736"/>
    </location>
</feature>
<dbReference type="Gene3D" id="2.60.40.3120">
    <property type="match status" value="1"/>
</dbReference>
<evidence type="ECO:0000256" key="2">
    <source>
        <dbReference type="ARBA" id="ARBA00005988"/>
    </source>
</evidence>
<dbReference type="GO" id="GO:0004181">
    <property type="term" value="F:metallocarboxypeptidase activity"/>
    <property type="evidence" value="ECO:0007669"/>
    <property type="project" value="InterPro"/>
</dbReference>
<feature type="active site" description="Proton donor/acceptor" evidence="3">
    <location>
        <position position="684"/>
    </location>
</feature>
<dbReference type="Proteomes" id="UP001152759">
    <property type="component" value="Chromosome 6"/>
</dbReference>
<accession>A0A9P0F434</accession>
<sequence>MPDIVCGDFVFVSDFDSSNIAHAEQVVRKEPANDGVDFEFNVWTHPDCAGTEFENNNRSWFYFGVTGGVPFATVKLNVVNLNRQCKMYSQGMAPVTRTSPGKLHWERIRDRPTFSMEDNIFTVSWKYRTLENLRAITYFAFTYPFSYTDLQASLRNIDIRFLKSTERGPRLKKTKKSINKRIDLSRKIQKKEKVQRHRLDDIYYKRETICLTCEGRKVDLLTITSYHGITSQREPRYAGLFPEKDVDRPFRFVGKKVIFLSARVHPGETPSSFVMNGVIQLLISRDDPVAISLRRLYVFKLMPMLNPDGVSHGHYRTDMRGVNLNRFYLNPSPLYQPSVYAAKAVILYHFNGNESEDLSMSVDSKSEKPPRITQSKSEDCFLSLSKDMSETPSSAPVRAIAFVDSKTSLSSAIPAMKVESMPEAMNVALEKLGPDGAPASKNIGSENLDLPQNPSVADPPVEIDFNSIKLELAAGGSAEPAKPAQIFSTEMVGAVGVIELKGQEEMKQGLIGNDCDNQGCDDKLGVSDASDVICKVEKVSQESESLSRETLSSLRLSPMQASVSQDSLLSPKLFAKKAPWTNQPKAGCESPDSELFLYVDFHGHASKKGIFMYGNHFSNTLDQVECMLLPKLMSINSQNFHFNACNFTEKNMYLRDRRDGLSREGSGRVAVWKTTGLLKSYTLECNYNTGRLVNTLPPPLRSLEKRHHNLLVPPKYTPQVFEEIGKALGASILDLTGSNPNSRLANSEYYSLNGVRDWLKLQQIAENNLTALQRTVVNKQFKKLTGSQPPKSDDPANAENVPLACSSKLPSDSKAGIKVANLTLDKKENIVLSVNQQNKKLRQKTSKINSILQVRAKCATINAIPGSSKGIAKPKPSVTENVIVKKGPKRIKISEDGKIKWGKLVASTSKRKDSKLDENASLLWKSTSRLEKKSSADGSRRFVTPEKRRKKSKPK</sequence>
<dbReference type="GO" id="GO:0006508">
    <property type="term" value="P:proteolysis"/>
    <property type="evidence" value="ECO:0007669"/>
    <property type="project" value="InterPro"/>
</dbReference>